<evidence type="ECO:0000256" key="4">
    <source>
        <dbReference type="ARBA" id="ARBA00022989"/>
    </source>
</evidence>
<keyword evidence="3 6" id="KW-0812">Transmembrane</keyword>
<protein>
    <recommendedName>
        <fullName evidence="6">Pecanex-like protein</fullName>
    </recommendedName>
</protein>
<feature type="transmembrane region" description="Helical" evidence="6">
    <location>
        <begin position="340"/>
        <end position="365"/>
    </location>
</feature>
<feature type="region of interest" description="Disordered" evidence="7">
    <location>
        <begin position="1"/>
        <end position="58"/>
    </location>
</feature>
<dbReference type="Pfam" id="PF05041">
    <property type="entry name" value="Pecanex_C"/>
    <property type="match status" value="1"/>
</dbReference>
<feature type="transmembrane region" description="Helical" evidence="6">
    <location>
        <begin position="426"/>
        <end position="444"/>
    </location>
</feature>
<feature type="compositionally biased region" description="Polar residues" evidence="7">
    <location>
        <begin position="1290"/>
        <end position="1310"/>
    </location>
</feature>
<dbReference type="PANTHER" id="PTHR12372">
    <property type="entry name" value="PECANEX"/>
    <property type="match status" value="1"/>
</dbReference>
<feature type="non-terminal residue" evidence="9">
    <location>
        <position position="1"/>
    </location>
</feature>
<name>A0A9X9Q3Z2_GULGU</name>
<feature type="transmembrane region" description="Helical" evidence="6">
    <location>
        <begin position="497"/>
        <end position="519"/>
    </location>
</feature>
<comment type="subcellular location">
    <subcellularLocation>
        <location evidence="1 6">Membrane</location>
        <topology evidence="1 6">Multi-pass membrane protein</topology>
    </subcellularLocation>
</comment>
<feature type="compositionally biased region" description="Low complexity" evidence="7">
    <location>
        <begin position="46"/>
        <end position="58"/>
    </location>
</feature>
<evidence type="ECO:0000256" key="3">
    <source>
        <dbReference type="ARBA" id="ARBA00022692"/>
    </source>
</evidence>
<organism evidence="9 10">
    <name type="scientific">Gulo gulo</name>
    <name type="common">Wolverine</name>
    <name type="synonym">Gluton</name>
    <dbReference type="NCBI Taxonomy" id="48420"/>
    <lineage>
        <taxon>Eukaryota</taxon>
        <taxon>Metazoa</taxon>
        <taxon>Chordata</taxon>
        <taxon>Craniata</taxon>
        <taxon>Vertebrata</taxon>
        <taxon>Euteleostomi</taxon>
        <taxon>Mammalia</taxon>
        <taxon>Eutheria</taxon>
        <taxon>Laurasiatheria</taxon>
        <taxon>Carnivora</taxon>
        <taxon>Caniformia</taxon>
        <taxon>Musteloidea</taxon>
        <taxon>Mustelidae</taxon>
        <taxon>Guloninae</taxon>
        <taxon>Gulo</taxon>
    </lineage>
</organism>
<feature type="transmembrane region" description="Helical" evidence="6">
    <location>
        <begin position="394"/>
        <end position="414"/>
    </location>
</feature>
<comment type="caution">
    <text evidence="6">Lacks conserved residue(s) required for the propagation of feature annotation.</text>
</comment>
<keyword evidence="4 6" id="KW-1133">Transmembrane helix</keyword>
<evidence type="ECO:0000256" key="6">
    <source>
        <dbReference type="RuleBase" id="RU367089"/>
    </source>
</evidence>
<feature type="transmembrane region" description="Helical" evidence="6">
    <location>
        <begin position="301"/>
        <end position="319"/>
    </location>
</feature>
<feature type="transmembrane region" description="Helical" evidence="6">
    <location>
        <begin position="526"/>
        <end position="543"/>
    </location>
</feature>
<feature type="transmembrane region" description="Helical" evidence="6">
    <location>
        <begin position="235"/>
        <end position="257"/>
    </location>
</feature>
<keyword evidence="5 6" id="KW-0472">Membrane</keyword>
<feature type="region of interest" description="Disordered" evidence="7">
    <location>
        <begin position="1290"/>
        <end position="1350"/>
    </location>
</feature>
<evidence type="ECO:0000256" key="2">
    <source>
        <dbReference type="ARBA" id="ARBA00010170"/>
    </source>
</evidence>
<evidence type="ECO:0000259" key="8">
    <source>
        <dbReference type="Pfam" id="PF05041"/>
    </source>
</evidence>
<reference evidence="9 10" key="1">
    <citation type="submission" date="2018-10" db="EMBL/GenBank/DDBJ databases">
        <authorList>
            <person name="Ekblom R."/>
            <person name="Jareborg N."/>
        </authorList>
    </citation>
    <scope>NUCLEOTIDE SEQUENCE [LARGE SCALE GENOMIC DNA]</scope>
    <source>
        <tissue evidence="9">Muscle</tissue>
    </source>
</reference>
<comment type="similarity">
    <text evidence="2 6">Belongs to the pecanex family.</text>
</comment>
<evidence type="ECO:0000256" key="7">
    <source>
        <dbReference type="SAM" id="MobiDB-lite"/>
    </source>
</evidence>
<dbReference type="InterPro" id="IPR007735">
    <property type="entry name" value="Pecanex_C"/>
</dbReference>
<sequence length="1573" mass="175541">DAAAQASEEAVSFRRERSTFRRQAVRRRHNAGSNPTPPTLLIGSPLSLQDGQQGQQSTAQVKVQSRPPSQAAVLSASASLLVRNGSIHLEASHDNASAVGGSSLHDELGKFSSTLYETGGCDMSLVNFEPAARRASNICDTDSHVSSSTSVRFYPHDVLSLPQIRLNRLLTIDTDLLEQQDIDLSPDLAATYGPTEEAAQKVKHYYRFWILPQLWIGINFDRLTLLALFDRNREILENVLAVILAILVAFLGSILLIQGFFRDIWVFQFCLVIASCQYSLLKSVQPDSSSPRHGHNRIIAYSRPVYFCLCCGLIWLLDYGSRNLTTTKFKLYGITFTNPLVFISARDLVIVFTLCFPIVFFIGLLPQVNTFVMYLCEQLDIHIFGGNATTSLLAALYSFICSIVAVALLYGLCYGALKDSWDGQHIPVLFSVFCGLLVAISYHLSRQSSDPSVLFSLVQSKIFPKTEEKNPEDPLSEVKDPLPEKLRNSVSERLQSDLVVCIVIGVLYFAIHVSTVFTVLQPALKYVLYALVGFVGFVTHYVLPQLRKQLPWHCFSHPLLKTVEYNQYEVRNAATMMWFEKLHVWLLFVEKNIIYPLIVLNELSSSAETIASPKKLDTELGALMITIAGLKLLRSSFSSPTYQYVTVIFTVLFFKIDYEAFSETMLLDLFFMSILFNKLWELLYKLQFVYTYIAPWQITWGSAFHAFAQPFAVPHSAMLFVQAAVSAFFSTPLNPFLGSAIFITSYVRPVKFWERDYNTKRVDHSNTRLASQLDRNPGSDDNNLNSIFYEHLTRSLQHSLCGDLLLGRWGNYSTGDCFILASDYLNALVHLIEIGNGLVTFQLRGLEFRGTYCQQREVEAITEGVEEDEGFCCCEPGHIPHVLSFNAAFSQRWLAWEVIVTKYILEGYSITDNSAASMLQVFDLRKVLTTYYVKGIIYYVTTSSKLEEWLANETMQEGLRLCADRNYVDVDPTFNPNIDEDYDHRLAGISRESFCVIYLNWIEYCSSRRAKPLDVDKDSSLVTLCYGLCVLGRRALGTASHHMSSNLESFLYGLHALFKGDFRISSIRDEWIFADMELLRKVVVPGIRMSIKLHQDHFTSPDEYDDPTVLYEAIVSHEKNLVIAHEGDPAWRSAVLANSPSLLALRHVMDDGTNEYKIIMLNRRYLSFRVIKVNKECVRGLWAGQQQELVFLRNRNPERGSIQNAKQALRNMINSSCDQPIGYPIFVSPLTTSYSDSHEQLKEILGGPISLGNIRNFIVSTWHRLRKGCGAGCNSGGNIEDSDTGGGMSCTSNNAVSASDPHSNVSQGSTGNPGQGSGAGLHPPVPSYPPALGTSHSSHSVQSSLVRQSPARASVASQSSYCYSSRHSSLRMSTTGFVPCRRSSTSQISLRNLPSSIQSRLSMVNQMEPSGQSGMACVQHGLPSSSSSSQSIPACKHHTLVGFLGTEGGQSSATDAQPGNTLSPANNSHAKRGEVIYRVQIVDPSQILDGINLSKRKELQWPDEGIRLKAGRNSWKDWSPQEGMEGHVIHRWVPCSRDPGTRSHIDKTVLLVQIDDKYVTVIETGVLELGAEV</sequence>
<dbReference type="Proteomes" id="UP000269945">
    <property type="component" value="Unassembled WGS sequence"/>
</dbReference>
<feature type="domain" description="Pecanex C-terminal" evidence="8">
    <location>
        <begin position="1014"/>
        <end position="1240"/>
    </location>
</feature>
<evidence type="ECO:0000313" key="9">
    <source>
        <dbReference type="EMBL" id="VCX09472.1"/>
    </source>
</evidence>
<proteinExistence type="inferred from homology"/>
<dbReference type="InterPro" id="IPR039797">
    <property type="entry name" value="Pecanex"/>
</dbReference>
<dbReference type="EMBL" id="CYRY02031985">
    <property type="protein sequence ID" value="VCX09472.1"/>
    <property type="molecule type" value="Genomic_DNA"/>
</dbReference>
<comment type="caution">
    <text evidence="9">The sequence shown here is derived from an EMBL/GenBank/DDBJ whole genome shotgun (WGS) entry which is preliminary data.</text>
</comment>
<accession>A0A9X9Q3Z2</accession>
<evidence type="ECO:0000313" key="10">
    <source>
        <dbReference type="Proteomes" id="UP000269945"/>
    </source>
</evidence>
<evidence type="ECO:0000256" key="5">
    <source>
        <dbReference type="ARBA" id="ARBA00023136"/>
    </source>
</evidence>
<keyword evidence="10" id="KW-1185">Reference proteome</keyword>
<gene>
    <name evidence="9" type="ORF">BN2614_LOCUS1</name>
</gene>
<dbReference type="PANTHER" id="PTHR12372:SF2">
    <property type="entry name" value="PECANEX-LIKE PROTEIN 1"/>
    <property type="match status" value="1"/>
</dbReference>
<feature type="compositionally biased region" description="Low complexity" evidence="7">
    <location>
        <begin position="1335"/>
        <end position="1350"/>
    </location>
</feature>
<dbReference type="GO" id="GO:0016020">
    <property type="term" value="C:membrane"/>
    <property type="evidence" value="ECO:0007669"/>
    <property type="project" value="UniProtKB-SubCell"/>
</dbReference>
<evidence type="ECO:0000256" key="1">
    <source>
        <dbReference type="ARBA" id="ARBA00004141"/>
    </source>
</evidence>
<feature type="compositionally biased region" description="Polar residues" evidence="7">
    <location>
        <begin position="1449"/>
        <end position="1468"/>
    </location>
</feature>
<feature type="region of interest" description="Disordered" evidence="7">
    <location>
        <begin position="1446"/>
        <end position="1468"/>
    </location>
</feature>